<dbReference type="PANTHER" id="PTHR34857">
    <property type="entry name" value="SLL0384 PROTEIN"/>
    <property type="match status" value="1"/>
</dbReference>
<dbReference type="NCBIfam" id="TIGR02454">
    <property type="entry name" value="ECF_T_CbiQ"/>
    <property type="match status" value="1"/>
</dbReference>
<gene>
    <name evidence="8" type="primary">cbiQ</name>
    <name evidence="8" type="ORF">CH339_00125</name>
</gene>
<keyword evidence="9" id="KW-1185">Reference proteome</keyword>
<sequence length="271" mass="29864">MGHVLKTRAQSAIQTETLALPRAEEETETPIGGFDPRARILAVVTFALAVVVLSDLAALVVALCASLLAMVLANLPPAPTLRRMAMMDSFIIFMLMLLPFTVPGDPIVTIFGYPASWQGLIRAVEIALKANAIVLMLLSLVGTMDAITIGRALYRLKAPEPLVHLMMFTVRYIDVLVREYRTLRTAMKARGFRPSNSRHTWKSFGYLVGMMLVRSLERSERILAAMKCRGFTGTIPLIDDLAWRRRDFGLGLATLSLLSGLAVIEVLRAPL</sequence>
<keyword evidence="4 7" id="KW-0812">Transmembrane</keyword>
<dbReference type="EMBL" id="NPEV01000001">
    <property type="protein sequence ID" value="RAI29980.1"/>
    <property type="molecule type" value="Genomic_DNA"/>
</dbReference>
<accession>A0A327JTY1</accession>
<evidence type="ECO:0000256" key="2">
    <source>
        <dbReference type="ARBA" id="ARBA00008564"/>
    </source>
</evidence>
<evidence type="ECO:0000256" key="3">
    <source>
        <dbReference type="ARBA" id="ARBA00022475"/>
    </source>
</evidence>
<dbReference type="InterPro" id="IPR051611">
    <property type="entry name" value="ECF_transporter_component"/>
</dbReference>
<dbReference type="Pfam" id="PF02361">
    <property type="entry name" value="CbiQ"/>
    <property type="match status" value="1"/>
</dbReference>
<dbReference type="GO" id="GO:0043190">
    <property type="term" value="C:ATP-binding cassette (ABC) transporter complex"/>
    <property type="evidence" value="ECO:0007669"/>
    <property type="project" value="InterPro"/>
</dbReference>
<comment type="subcellular location">
    <subcellularLocation>
        <location evidence="1">Cell membrane</location>
        <topology evidence="1">Multi-pass membrane protein</topology>
    </subcellularLocation>
</comment>
<reference evidence="8 9" key="1">
    <citation type="submission" date="2017-07" db="EMBL/GenBank/DDBJ databases">
        <title>Draft Genome Sequences of Select Purple Nonsulfur Bacteria.</title>
        <authorList>
            <person name="Lasarre B."/>
            <person name="Mckinlay J.B."/>
        </authorList>
    </citation>
    <scope>NUCLEOTIDE SEQUENCE [LARGE SCALE GENOMIC DNA]</scope>
    <source>
        <strain evidence="8 9">DSM 11290</strain>
    </source>
</reference>
<dbReference type="InterPro" id="IPR003339">
    <property type="entry name" value="ABC/ECF_trnsptr_transmembrane"/>
</dbReference>
<dbReference type="GO" id="GO:0006824">
    <property type="term" value="P:cobalt ion transport"/>
    <property type="evidence" value="ECO:0007669"/>
    <property type="project" value="InterPro"/>
</dbReference>
<keyword evidence="6 7" id="KW-0472">Membrane</keyword>
<evidence type="ECO:0000256" key="5">
    <source>
        <dbReference type="ARBA" id="ARBA00022989"/>
    </source>
</evidence>
<evidence type="ECO:0000313" key="9">
    <source>
        <dbReference type="Proteomes" id="UP000249299"/>
    </source>
</evidence>
<name>A0A327JTY1_9HYPH</name>
<organism evidence="8 9">
    <name type="scientific">Rhodobium orientis</name>
    <dbReference type="NCBI Taxonomy" id="34017"/>
    <lineage>
        <taxon>Bacteria</taxon>
        <taxon>Pseudomonadati</taxon>
        <taxon>Pseudomonadota</taxon>
        <taxon>Alphaproteobacteria</taxon>
        <taxon>Hyphomicrobiales</taxon>
        <taxon>Rhodobiaceae</taxon>
        <taxon>Rhodobium</taxon>
    </lineage>
</organism>
<dbReference type="PANTHER" id="PTHR34857:SF2">
    <property type="entry name" value="SLL0384 PROTEIN"/>
    <property type="match status" value="1"/>
</dbReference>
<dbReference type="RefSeq" id="WP_111432234.1">
    <property type="nucleotide sequence ID" value="NZ_JACIGG010000001.1"/>
</dbReference>
<feature type="transmembrane region" description="Helical" evidence="7">
    <location>
        <begin position="90"/>
        <end position="113"/>
    </location>
</feature>
<keyword evidence="5 7" id="KW-1133">Transmembrane helix</keyword>
<evidence type="ECO:0000256" key="7">
    <source>
        <dbReference type="SAM" id="Phobius"/>
    </source>
</evidence>
<evidence type="ECO:0000256" key="1">
    <source>
        <dbReference type="ARBA" id="ARBA00004651"/>
    </source>
</evidence>
<dbReference type="AlphaFoldDB" id="A0A327JTY1"/>
<protein>
    <submittedName>
        <fullName evidence="8">Cobalt ECF transporter T component CbiQ</fullName>
    </submittedName>
</protein>
<keyword evidence="3" id="KW-1003">Cell membrane</keyword>
<feature type="transmembrane region" description="Helical" evidence="7">
    <location>
        <begin position="133"/>
        <end position="154"/>
    </location>
</feature>
<proteinExistence type="inferred from homology"/>
<dbReference type="Proteomes" id="UP000249299">
    <property type="component" value="Unassembled WGS sequence"/>
</dbReference>
<evidence type="ECO:0000256" key="4">
    <source>
        <dbReference type="ARBA" id="ARBA00022692"/>
    </source>
</evidence>
<comment type="caution">
    <text evidence="8">The sequence shown here is derived from an EMBL/GenBank/DDBJ whole genome shotgun (WGS) entry which is preliminary data.</text>
</comment>
<dbReference type="CDD" id="cd16914">
    <property type="entry name" value="EcfT"/>
    <property type="match status" value="1"/>
</dbReference>
<evidence type="ECO:0000256" key="6">
    <source>
        <dbReference type="ARBA" id="ARBA00023136"/>
    </source>
</evidence>
<dbReference type="OrthoDB" id="4533at2"/>
<evidence type="ECO:0000313" key="8">
    <source>
        <dbReference type="EMBL" id="RAI29980.1"/>
    </source>
</evidence>
<feature type="transmembrane region" description="Helical" evidence="7">
    <location>
        <begin position="40"/>
        <end position="69"/>
    </location>
</feature>
<dbReference type="InterPro" id="IPR012809">
    <property type="entry name" value="ECF_CbiQ"/>
</dbReference>
<comment type="similarity">
    <text evidence="2">Belongs to the CbiQ family.</text>
</comment>